<gene>
    <name evidence="12" type="ORF">IDH44_05115</name>
</gene>
<dbReference type="InterPro" id="IPR016454">
    <property type="entry name" value="Cysteine_dSase"/>
</dbReference>
<evidence type="ECO:0000256" key="2">
    <source>
        <dbReference type="ARBA" id="ARBA00006490"/>
    </source>
</evidence>
<organism evidence="12 13">
    <name type="scientific">Paenibacillus sabuli</name>
    <dbReference type="NCBI Taxonomy" id="2772509"/>
    <lineage>
        <taxon>Bacteria</taxon>
        <taxon>Bacillati</taxon>
        <taxon>Bacillota</taxon>
        <taxon>Bacilli</taxon>
        <taxon>Bacillales</taxon>
        <taxon>Paenibacillaceae</taxon>
        <taxon>Paenibacillus</taxon>
    </lineage>
</organism>
<dbReference type="GO" id="GO:0046872">
    <property type="term" value="F:metal ion binding"/>
    <property type="evidence" value="ECO:0007669"/>
    <property type="project" value="UniProtKB-KW"/>
</dbReference>
<comment type="similarity">
    <text evidence="2">Belongs to the class-V pyridoxal-phosphate-dependent aminotransferase family. NifS/IscS subfamily.</text>
</comment>
<dbReference type="Pfam" id="PF00266">
    <property type="entry name" value="Aminotran_5"/>
    <property type="match status" value="1"/>
</dbReference>
<keyword evidence="8" id="KW-0411">Iron-sulfur</keyword>
<dbReference type="SUPFAM" id="SSF53383">
    <property type="entry name" value="PLP-dependent transferases"/>
    <property type="match status" value="1"/>
</dbReference>
<dbReference type="InterPro" id="IPR015424">
    <property type="entry name" value="PyrdxlP-dep_Trfase"/>
</dbReference>
<dbReference type="InterPro" id="IPR000192">
    <property type="entry name" value="Aminotrans_V_dom"/>
</dbReference>
<reference evidence="12" key="1">
    <citation type="submission" date="2020-09" db="EMBL/GenBank/DDBJ databases">
        <title>A novel bacterium of genus Paenibacillus, isolated from South China Sea.</title>
        <authorList>
            <person name="Huang H."/>
            <person name="Mo K."/>
            <person name="Hu Y."/>
        </authorList>
    </citation>
    <scope>NUCLEOTIDE SEQUENCE</scope>
    <source>
        <strain evidence="12">IB182496</strain>
    </source>
</reference>
<feature type="domain" description="Aminotransferase class V" evidence="11">
    <location>
        <begin position="4"/>
        <end position="367"/>
    </location>
</feature>
<dbReference type="AlphaFoldDB" id="A0A927GR51"/>
<dbReference type="PROSITE" id="PS00595">
    <property type="entry name" value="AA_TRANSFER_CLASS_5"/>
    <property type="match status" value="1"/>
</dbReference>
<dbReference type="Gene3D" id="3.90.1150.10">
    <property type="entry name" value="Aspartate Aminotransferase, domain 1"/>
    <property type="match status" value="1"/>
</dbReference>
<dbReference type="Proteomes" id="UP000621560">
    <property type="component" value="Unassembled WGS sequence"/>
</dbReference>
<dbReference type="InterPro" id="IPR015421">
    <property type="entry name" value="PyrdxlP-dep_Trfase_major"/>
</dbReference>
<dbReference type="FunFam" id="3.40.640.10:FF:000084">
    <property type="entry name" value="IscS-like cysteine desulfurase"/>
    <property type="match status" value="1"/>
</dbReference>
<evidence type="ECO:0000256" key="5">
    <source>
        <dbReference type="ARBA" id="ARBA00022723"/>
    </source>
</evidence>
<evidence type="ECO:0000313" key="12">
    <source>
        <dbReference type="EMBL" id="MBD2844560.1"/>
    </source>
</evidence>
<dbReference type="EC" id="2.8.1.7" evidence="3"/>
<evidence type="ECO:0000256" key="9">
    <source>
        <dbReference type="ARBA" id="ARBA00050776"/>
    </source>
</evidence>
<dbReference type="GO" id="GO:0031071">
    <property type="term" value="F:cysteine desulfurase activity"/>
    <property type="evidence" value="ECO:0007669"/>
    <property type="project" value="UniProtKB-EC"/>
</dbReference>
<evidence type="ECO:0000256" key="6">
    <source>
        <dbReference type="ARBA" id="ARBA00022898"/>
    </source>
</evidence>
<dbReference type="RefSeq" id="WP_190915336.1">
    <property type="nucleotide sequence ID" value="NZ_JACXIZ010000011.1"/>
</dbReference>
<evidence type="ECO:0000256" key="7">
    <source>
        <dbReference type="ARBA" id="ARBA00023004"/>
    </source>
</evidence>
<keyword evidence="7" id="KW-0408">Iron</keyword>
<dbReference type="PANTHER" id="PTHR11601">
    <property type="entry name" value="CYSTEINE DESULFURYLASE FAMILY MEMBER"/>
    <property type="match status" value="1"/>
</dbReference>
<protein>
    <recommendedName>
        <fullName evidence="3">cysteine desulfurase</fullName>
        <ecNumber evidence="3">2.8.1.7</ecNumber>
    </recommendedName>
</protein>
<keyword evidence="13" id="KW-1185">Reference proteome</keyword>
<dbReference type="GO" id="GO:0051536">
    <property type="term" value="F:iron-sulfur cluster binding"/>
    <property type="evidence" value="ECO:0007669"/>
    <property type="project" value="UniProtKB-KW"/>
</dbReference>
<dbReference type="EMBL" id="JACXIZ010000011">
    <property type="protein sequence ID" value="MBD2844560.1"/>
    <property type="molecule type" value="Genomic_DNA"/>
</dbReference>
<comment type="catalytic activity">
    <reaction evidence="9">
        <text>(sulfur carrier)-H + L-cysteine = (sulfur carrier)-SH + L-alanine</text>
        <dbReference type="Rhea" id="RHEA:43892"/>
        <dbReference type="Rhea" id="RHEA-COMP:14737"/>
        <dbReference type="Rhea" id="RHEA-COMP:14739"/>
        <dbReference type="ChEBI" id="CHEBI:29917"/>
        <dbReference type="ChEBI" id="CHEBI:35235"/>
        <dbReference type="ChEBI" id="CHEBI:57972"/>
        <dbReference type="ChEBI" id="CHEBI:64428"/>
        <dbReference type="EC" id="2.8.1.7"/>
    </reaction>
</comment>
<dbReference type="PIRSF" id="PIRSF005572">
    <property type="entry name" value="NifS"/>
    <property type="match status" value="1"/>
</dbReference>
<dbReference type="Gene3D" id="1.10.260.50">
    <property type="match status" value="1"/>
</dbReference>
<evidence type="ECO:0000259" key="11">
    <source>
        <dbReference type="Pfam" id="PF00266"/>
    </source>
</evidence>
<comment type="cofactor">
    <cofactor evidence="1 10">
        <name>pyridoxal 5'-phosphate</name>
        <dbReference type="ChEBI" id="CHEBI:597326"/>
    </cofactor>
</comment>
<comment type="caution">
    <text evidence="12">The sequence shown here is derived from an EMBL/GenBank/DDBJ whole genome shotgun (WGS) entry which is preliminary data.</text>
</comment>
<keyword evidence="4" id="KW-0808">Transferase</keyword>
<dbReference type="InterPro" id="IPR015422">
    <property type="entry name" value="PyrdxlP-dep_Trfase_small"/>
</dbReference>
<evidence type="ECO:0000256" key="1">
    <source>
        <dbReference type="ARBA" id="ARBA00001933"/>
    </source>
</evidence>
<accession>A0A927GR51</accession>
<evidence type="ECO:0000256" key="4">
    <source>
        <dbReference type="ARBA" id="ARBA00022679"/>
    </source>
</evidence>
<keyword evidence="6" id="KW-0663">Pyridoxal phosphate</keyword>
<dbReference type="PANTHER" id="PTHR11601:SF34">
    <property type="entry name" value="CYSTEINE DESULFURASE"/>
    <property type="match status" value="1"/>
</dbReference>
<name>A0A927GR51_9BACL</name>
<dbReference type="InterPro" id="IPR020578">
    <property type="entry name" value="Aminotrans_V_PyrdxlP_BS"/>
</dbReference>
<proteinExistence type="inferred from homology"/>
<keyword evidence="5" id="KW-0479">Metal-binding</keyword>
<evidence type="ECO:0000256" key="10">
    <source>
        <dbReference type="RuleBase" id="RU004504"/>
    </source>
</evidence>
<evidence type="ECO:0000256" key="3">
    <source>
        <dbReference type="ARBA" id="ARBA00012239"/>
    </source>
</evidence>
<evidence type="ECO:0000313" key="13">
    <source>
        <dbReference type="Proteomes" id="UP000621560"/>
    </source>
</evidence>
<evidence type="ECO:0000256" key="8">
    <source>
        <dbReference type="ARBA" id="ARBA00023014"/>
    </source>
</evidence>
<sequence>MRQIYLDHAATTPLHPSVLAAMLEVLEGPPANPSSVHAFGRRARARVTAARDSLAERLGCRAEQLVFTSGGTESDNLALLGTAAAMRGRGRRHIVTSAIEHHAVLHTCERLEREGFDVTRVQPDAQGIIHAEQVAAALRPDTGLVSVMMVNNELGTIQPIADIGERVRAAGVVMHVDAVQALGKLPLDLRKLPVDLLSLSAHKINGPQGVGVLYVAPRTSLHSQLLGGTQERGRRAGTENVAGIVGMARALELAEAGREAAWQHAQLLQRTLLERLAERDDIEYAINGADAERVPHIVNLRLRGVGTESLLMNLDLEGVAAASGSACSSGSLRTSHVLQAIGMPELGASAAVRVSFGIGNTVEEIEYAADKLATICARIRTTH</sequence>
<dbReference type="Gene3D" id="3.40.640.10">
    <property type="entry name" value="Type I PLP-dependent aspartate aminotransferase-like (Major domain)"/>
    <property type="match status" value="1"/>
</dbReference>